<dbReference type="GO" id="GO:0005737">
    <property type="term" value="C:cytoplasm"/>
    <property type="evidence" value="ECO:0007669"/>
    <property type="project" value="TreeGrafter"/>
</dbReference>
<dbReference type="InterPro" id="IPR029058">
    <property type="entry name" value="AB_hydrolase_fold"/>
</dbReference>
<keyword evidence="1 3" id="KW-0378">Hydrolase</keyword>
<dbReference type="PANTHER" id="PTHR48070:SF7">
    <property type="entry name" value="SERINE HYDROLASE FSH DOMAIN-CONTAINING PROTEIN-RELATED"/>
    <property type="match status" value="1"/>
</dbReference>
<evidence type="ECO:0000259" key="2">
    <source>
        <dbReference type="Pfam" id="PF03959"/>
    </source>
</evidence>
<dbReference type="InterPro" id="IPR050593">
    <property type="entry name" value="LovG"/>
</dbReference>
<accession>A0A2K9YEY3</accession>
<feature type="domain" description="Serine hydrolase" evidence="2">
    <location>
        <begin position="48"/>
        <end position="147"/>
    </location>
</feature>
<reference evidence="3" key="1">
    <citation type="submission" date="2017-12" db="EMBL/GenBank/DDBJ databases">
        <title>Genome Sequencing Reveals a Rich Biosynthetic Potential.</title>
        <authorList>
            <person name="Bertrand R.L."/>
            <person name="Abdel-Hameed M.E."/>
            <person name="Sorensen J.L."/>
        </authorList>
    </citation>
    <scope>NUCLEOTIDE SEQUENCE</scope>
</reference>
<dbReference type="PANTHER" id="PTHR48070">
    <property type="entry name" value="ESTERASE OVCA2"/>
    <property type="match status" value="1"/>
</dbReference>
<dbReference type="AlphaFoldDB" id="A0A2K9YEY3"/>
<protein>
    <submittedName>
        <fullName evidence="3">Putative serine hydrolase</fullName>
    </submittedName>
</protein>
<dbReference type="GO" id="GO:0016787">
    <property type="term" value="F:hydrolase activity"/>
    <property type="evidence" value="ECO:0007669"/>
    <property type="project" value="UniProtKB-KW"/>
</dbReference>
<feature type="domain" description="Serine hydrolase" evidence="2">
    <location>
        <begin position="2"/>
        <end position="47"/>
    </location>
</feature>
<organism evidence="3">
    <name type="scientific">Cladonia uncialis subsp. uncialis</name>
    <dbReference type="NCBI Taxonomy" id="180999"/>
    <lineage>
        <taxon>Eukaryota</taxon>
        <taxon>Fungi</taxon>
        <taxon>Dikarya</taxon>
        <taxon>Ascomycota</taxon>
        <taxon>Pezizomycotina</taxon>
        <taxon>Lecanoromycetes</taxon>
        <taxon>OSLEUM clade</taxon>
        <taxon>Lecanoromycetidae</taxon>
        <taxon>Lecanorales</taxon>
        <taxon>Lecanorineae</taxon>
        <taxon>Cladoniaceae</taxon>
        <taxon>Cladonia</taxon>
    </lineage>
</organism>
<dbReference type="Gene3D" id="3.40.50.1820">
    <property type="entry name" value="alpha/beta hydrolase"/>
    <property type="match status" value="1"/>
</dbReference>
<dbReference type="SUPFAM" id="SSF53474">
    <property type="entry name" value="alpha/beta-Hydrolases"/>
    <property type="match status" value="1"/>
</dbReference>
<evidence type="ECO:0000313" key="3">
    <source>
        <dbReference type="EMBL" id="AUW31417.1"/>
    </source>
</evidence>
<sequence length="161" mass="17970">MHFLCLHGMGTNSRIFEAQTAAIRYTLGSQHTFKFLDGAVPAQMAANEQSEESCRKALSDLERYIVEDGPFDGVMAFSQGAGLAPSLLIHQMQKDAYEARLHPLFRYAVFFSGGVPKDPRAERGEGSTRLMWWEDDGEVIGIPTLHVWAGMIHCTRHLVLC</sequence>
<dbReference type="Pfam" id="PF03959">
    <property type="entry name" value="FSH1"/>
    <property type="match status" value="2"/>
</dbReference>
<dbReference type="InterPro" id="IPR005645">
    <property type="entry name" value="FSH-like_dom"/>
</dbReference>
<dbReference type="GO" id="GO:0019748">
    <property type="term" value="P:secondary metabolic process"/>
    <property type="evidence" value="ECO:0007669"/>
    <property type="project" value="TreeGrafter"/>
</dbReference>
<name>A0A2K9YEY3_CLAUC</name>
<dbReference type="GO" id="GO:0005634">
    <property type="term" value="C:nucleus"/>
    <property type="evidence" value="ECO:0007669"/>
    <property type="project" value="TreeGrafter"/>
</dbReference>
<evidence type="ECO:0000256" key="1">
    <source>
        <dbReference type="ARBA" id="ARBA00022801"/>
    </source>
</evidence>
<dbReference type="EMBL" id="MG777514">
    <property type="protein sequence ID" value="AUW31417.1"/>
    <property type="molecule type" value="Genomic_DNA"/>
</dbReference>
<proteinExistence type="predicted"/>